<gene>
    <name evidence="1" type="ORF">IE53DRAFT_172287</name>
</gene>
<name>A0ACD0NT28_9BASI</name>
<reference evidence="1 2" key="1">
    <citation type="journal article" date="2018" name="Mol. Biol. Evol.">
        <title>Broad Genomic Sampling Reveals a Smut Pathogenic Ancestry of the Fungal Clade Ustilaginomycotina.</title>
        <authorList>
            <person name="Kijpornyongpan T."/>
            <person name="Mondo S.J."/>
            <person name="Barry K."/>
            <person name="Sandor L."/>
            <person name="Lee J."/>
            <person name="Lipzen A."/>
            <person name="Pangilinan J."/>
            <person name="LaButti K."/>
            <person name="Hainaut M."/>
            <person name="Henrissat B."/>
            <person name="Grigoriev I.V."/>
            <person name="Spatafora J.W."/>
            <person name="Aime M.C."/>
        </authorList>
    </citation>
    <scope>NUCLEOTIDE SEQUENCE [LARGE SCALE GENOMIC DNA]</scope>
    <source>
        <strain evidence="1 2">SA 807</strain>
    </source>
</reference>
<proteinExistence type="predicted"/>
<organism evidence="1 2">
    <name type="scientific">Violaceomyces palustris</name>
    <dbReference type="NCBI Taxonomy" id="1673888"/>
    <lineage>
        <taxon>Eukaryota</taxon>
        <taxon>Fungi</taxon>
        <taxon>Dikarya</taxon>
        <taxon>Basidiomycota</taxon>
        <taxon>Ustilaginomycotina</taxon>
        <taxon>Ustilaginomycetes</taxon>
        <taxon>Violaceomycetales</taxon>
        <taxon>Violaceomycetaceae</taxon>
        <taxon>Violaceomyces</taxon>
    </lineage>
</organism>
<evidence type="ECO:0000313" key="2">
    <source>
        <dbReference type="Proteomes" id="UP000245626"/>
    </source>
</evidence>
<dbReference type="EMBL" id="KZ820125">
    <property type="protein sequence ID" value="PWN48909.1"/>
    <property type="molecule type" value="Genomic_DNA"/>
</dbReference>
<protein>
    <submittedName>
        <fullName evidence="1">Uncharacterized protein</fullName>
    </submittedName>
</protein>
<accession>A0ACD0NT28</accession>
<keyword evidence="2" id="KW-1185">Reference proteome</keyword>
<evidence type="ECO:0000313" key="1">
    <source>
        <dbReference type="EMBL" id="PWN48909.1"/>
    </source>
</evidence>
<dbReference type="Proteomes" id="UP000245626">
    <property type="component" value="Unassembled WGS sequence"/>
</dbReference>
<sequence>MLFLSLSPSLSPSLSLLSLSLPLSPLSSSLVVVPAPLFPPRAYSHFPLLFFTWCCASPLFSFVGLLNAGGSRLSRLGILPVGTRLYSKMISLVTVHILKVQLPHPSSPFLTSFHGLC</sequence>